<proteinExistence type="predicted"/>
<organism evidence="1 2">
    <name type="scientific">Dokdonia pacifica</name>
    <dbReference type="NCBI Taxonomy" id="1627892"/>
    <lineage>
        <taxon>Bacteria</taxon>
        <taxon>Pseudomonadati</taxon>
        <taxon>Bacteroidota</taxon>
        <taxon>Flavobacteriia</taxon>
        <taxon>Flavobacteriales</taxon>
        <taxon>Flavobacteriaceae</taxon>
        <taxon>Dokdonia</taxon>
    </lineage>
</organism>
<evidence type="ECO:0000313" key="1">
    <source>
        <dbReference type="EMBL" id="SNS40368.1"/>
    </source>
</evidence>
<accession>A0A239E7V5</accession>
<dbReference type="InterPro" id="IPR013324">
    <property type="entry name" value="RNA_pol_sigma_r3/r4-like"/>
</dbReference>
<sequence>MQKQRYLHIPKPLFIAHKKEFKTFLDTRLFTIASLYWEHETHINDIAREYEVSGTRIRQLLWKARERIKENKYRI</sequence>
<dbReference type="SUPFAM" id="SSF88659">
    <property type="entry name" value="Sigma3 and sigma4 domains of RNA polymerase sigma factors"/>
    <property type="match status" value="1"/>
</dbReference>
<dbReference type="AlphaFoldDB" id="A0A239E7V5"/>
<evidence type="ECO:0008006" key="3">
    <source>
        <dbReference type="Google" id="ProtNLM"/>
    </source>
</evidence>
<gene>
    <name evidence="1" type="ORF">SAMN06265376_11435</name>
</gene>
<dbReference type="Proteomes" id="UP000198379">
    <property type="component" value="Unassembled WGS sequence"/>
</dbReference>
<dbReference type="InterPro" id="IPR036388">
    <property type="entry name" value="WH-like_DNA-bd_sf"/>
</dbReference>
<dbReference type="EMBL" id="FZNY01000014">
    <property type="protein sequence ID" value="SNS40368.1"/>
    <property type="molecule type" value="Genomic_DNA"/>
</dbReference>
<dbReference type="Gene3D" id="1.10.10.10">
    <property type="entry name" value="Winged helix-like DNA-binding domain superfamily/Winged helix DNA-binding domain"/>
    <property type="match status" value="1"/>
</dbReference>
<protein>
    <recommendedName>
        <fullName evidence="3">Sigma-70, region 4</fullName>
    </recommendedName>
</protein>
<evidence type="ECO:0000313" key="2">
    <source>
        <dbReference type="Proteomes" id="UP000198379"/>
    </source>
</evidence>
<reference evidence="1 2" key="1">
    <citation type="submission" date="2017-06" db="EMBL/GenBank/DDBJ databases">
        <authorList>
            <person name="Kim H.J."/>
            <person name="Triplett B.A."/>
        </authorList>
    </citation>
    <scope>NUCLEOTIDE SEQUENCE [LARGE SCALE GENOMIC DNA]</scope>
    <source>
        <strain evidence="1 2">DSM 25597</strain>
    </source>
</reference>
<dbReference type="RefSeq" id="WP_089374070.1">
    <property type="nucleotide sequence ID" value="NZ_BMEP01000004.1"/>
</dbReference>
<name>A0A239E7V5_9FLAO</name>
<keyword evidence="2" id="KW-1185">Reference proteome</keyword>